<dbReference type="GO" id="GO:0061630">
    <property type="term" value="F:ubiquitin protein ligase activity"/>
    <property type="evidence" value="ECO:0007669"/>
    <property type="project" value="UniProtKB-EC"/>
</dbReference>
<dbReference type="SUPFAM" id="SSF57850">
    <property type="entry name" value="RING/U-box"/>
    <property type="match status" value="1"/>
</dbReference>
<comment type="pathway">
    <text evidence="2">Protein modification; protein ubiquitination.</text>
</comment>
<name>A0AAV6KBR2_9ERIC</name>
<proteinExistence type="inferred from homology"/>
<evidence type="ECO:0000256" key="6">
    <source>
        <dbReference type="ARBA" id="ARBA00022723"/>
    </source>
</evidence>
<evidence type="ECO:0000256" key="7">
    <source>
        <dbReference type="ARBA" id="ARBA00022771"/>
    </source>
</evidence>
<dbReference type="Pfam" id="PF26192">
    <property type="entry name" value="RNF157-like_N"/>
    <property type="match status" value="2"/>
</dbReference>
<dbReference type="FunFam" id="3.30.40.10:FF:000115">
    <property type="entry name" value="probable E3 ubiquitin-protein ligase LOG2"/>
    <property type="match status" value="1"/>
</dbReference>
<dbReference type="GO" id="GO:0016567">
    <property type="term" value="P:protein ubiquitination"/>
    <property type="evidence" value="ECO:0007669"/>
    <property type="project" value="TreeGrafter"/>
</dbReference>
<feature type="domain" description="RING-type" evidence="14">
    <location>
        <begin position="448"/>
        <end position="487"/>
    </location>
</feature>
<dbReference type="InterPro" id="IPR058981">
    <property type="entry name" value="MGRN1/RNF157-like_N"/>
</dbReference>
<comment type="catalytic activity">
    <reaction evidence="1">
        <text>S-ubiquitinyl-[E2 ubiquitin-conjugating enzyme]-L-cysteine + [acceptor protein]-L-lysine = [E2 ubiquitin-conjugating enzyme]-L-cysteine + N(6)-ubiquitinyl-[acceptor protein]-L-lysine.</text>
        <dbReference type="EC" id="2.3.2.27"/>
    </reaction>
</comment>
<keyword evidence="7 12" id="KW-0863">Zinc-finger</keyword>
<keyword evidence="10" id="KW-0449">Lipoprotein</keyword>
<organism evidence="15 16">
    <name type="scientific">Rhododendron griersonianum</name>
    <dbReference type="NCBI Taxonomy" id="479676"/>
    <lineage>
        <taxon>Eukaryota</taxon>
        <taxon>Viridiplantae</taxon>
        <taxon>Streptophyta</taxon>
        <taxon>Embryophyta</taxon>
        <taxon>Tracheophyta</taxon>
        <taxon>Spermatophyta</taxon>
        <taxon>Magnoliopsida</taxon>
        <taxon>eudicotyledons</taxon>
        <taxon>Gunneridae</taxon>
        <taxon>Pentapetalae</taxon>
        <taxon>asterids</taxon>
        <taxon>Ericales</taxon>
        <taxon>Ericaceae</taxon>
        <taxon>Ericoideae</taxon>
        <taxon>Rhodoreae</taxon>
        <taxon>Rhododendron</taxon>
    </lineage>
</organism>
<evidence type="ECO:0000259" key="14">
    <source>
        <dbReference type="PROSITE" id="PS50089"/>
    </source>
</evidence>
<evidence type="ECO:0000313" key="16">
    <source>
        <dbReference type="Proteomes" id="UP000823749"/>
    </source>
</evidence>
<dbReference type="SMART" id="SM00184">
    <property type="entry name" value="RING"/>
    <property type="match status" value="1"/>
</dbReference>
<dbReference type="InterPro" id="IPR045195">
    <property type="entry name" value="LOG2-like_mRING_C3HC5"/>
</dbReference>
<feature type="region of interest" description="Disordered" evidence="13">
    <location>
        <begin position="1"/>
        <end position="53"/>
    </location>
</feature>
<dbReference type="PANTHER" id="PTHR22996:SF0">
    <property type="entry name" value="RE60872P-RELATED"/>
    <property type="match status" value="1"/>
</dbReference>
<comment type="caution">
    <text evidence="15">The sequence shown here is derived from an EMBL/GenBank/DDBJ whole genome shotgun (WGS) entry which is preliminary data.</text>
</comment>
<accession>A0AAV6KBR2</accession>
<feature type="compositionally biased region" description="Pro residues" evidence="13">
    <location>
        <begin position="22"/>
        <end position="31"/>
    </location>
</feature>
<dbReference type="PROSITE" id="PS50089">
    <property type="entry name" value="ZF_RING_2"/>
    <property type="match status" value="1"/>
</dbReference>
<dbReference type="EC" id="2.3.2.27" evidence="3"/>
<keyword evidence="4" id="KW-0808">Transferase</keyword>
<reference evidence="15" key="1">
    <citation type="submission" date="2020-08" db="EMBL/GenBank/DDBJ databases">
        <title>Plant Genome Project.</title>
        <authorList>
            <person name="Zhang R.-G."/>
        </authorList>
    </citation>
    <scope>NUCLEOTIDE SEQUENCE</scope>
    <source>
        <strain evidence="15">WSP0</strain>
        <tissue evidence="15">Leaf</tissue>
    </source>
</reference>
<protein>
    <recommendedName>
        <fullName evidence="3">RING-type E3 ubiquitin transferase</fullName>
        <ecNumber evidence="3">2.3.2.27</ecNumber>
    </recommendedName>
</protein>
<dbReference type="CDD" id="cd16789">
    <property type="entry name" value="mRING-HC-C3HC5_MGRN1-like"/>
    <property type="match status" value="1"/>
</dbReference>
<gene>
    <name evidence="15" type="ORF">RHGRI_015033</name>
</gene>
<sequence>MSNIGSSNTNGRRRNGSRRSHPPPPQPPQPEISPNQYVFAAATPDPAQYQNPNPHPYVEHQKAVNIRNDVNLKKESLRVEPDEENPGRFLVSFTFDATAAGSITIMFFAKEGEDCGLTSTKENMLTPVTVPFKQGLGQKFRQPCGTGIDFSMFEEAELLKECKMEVYPLAVKAEFIPVSPSVSADGSPEGGASNSQITKAVFEKEKGEYQVRVLKQILWVNGIRYELQEINWPAIPPPLPYVEHRKAVRVRNYVNLNKESLRVEPDEENLGRFLVSFTFDATVAGRSTFYFHNHLLNSITIMFFAKEGEDCGLTSTKENMLAPVTVPFDEGLGQKFRQPCGTGIDFSMFEETELLEVGEMEVYPLAVKAEAIPVSPSRSADGNPEGGASNSQITITKAVFEKEKGEYQVRGVKQILWVNGIRYVLQDIDRIGNSVDNDFDGNDPGKECVICLSEPRDTTVLPCRHRCMCSGCAKHLRFQTNRCPTCRRPIVRLLEIKVNTGSDN</sequence>
<dbReference type="PANTHER" id="PTHR22996">
    <property type="entry name" value="MAHOGUNIN"/>
    <property type="match status" value="1"/>
</dbReference>
<feature type="compositionally biased region" description="Basic residues" evidence="13">
    <location>
        <begin position="11"/>
        <end position="21"/>
    </location>
</feature>
<dbReference type="InterPro" id="IPR045194">
    <property type="entry name" value="MGRN1/RNF157-like"/>
</dbReference>
<comment type="similarity">
    <text evidence="11">Belongs to the RING-type zinc finger family. LOG2 subfamily.</text>
</comment>
<evidence type="ECO:0000256" key="4">
    <source>
        <dbReference type="ARBA" id="ARBA00022679"/>
    </source>
</evidence>
<dbReference type="Proteomes" id="UP000823749">
    <property type="component" value="Chromosome 5"/>
</dbReference>
<evidence type="ECO:0000256" key="8">
    <source>
        <dbReference type="ARBA" id="ARBA00022786"/>
    </source>
</evidence>
<dbReference type="InterPro" id="IPR001841">
    <property type="entry name" value="Znf_RING"/>
</dbReference>
<keyword evidence="5" id="KW-0519">Myristate</keyword>
<evidence type="ECO:0000256" key="2">
    <source>
        <dbReference type="ARBA" id="ARBA00004906"/>
    </source>
</evidence>
<evidence type="ECO:0000313" key="15">
    <source>
        <dbReference type="EMBL" id="KAG5549923.1"/>
    </source>
</evidence>
<evidence type="ECO:0000256" key="10">
    <source>
        <dbReference type="ARBA" id="ARBA00023288"/>
    </source>
</evidence>
<dbReference type="Gene3D" id="3.30.40.10">
    <property type="entry name" value="Zinc/RING finger domain, C3HC4 (zinc finger)"/>
    <property type="match status" value="1"/>
</dbReference>
<dbReference type="GO" id="GO:0008270">
    <property type="term" value="F:zinc ion binding"/>
    <property type="evidence" value="ECO:0007669"/>
    <property type="project" value="UniProtKB-KW"/>
</dbReference>
<evidence type="ECO:0000256" key="13">
    <source>
        <dbReference type="SAM" id="MobiDB-lite"/>
    </source>
</evidence>
<dbReference type="InterPro" id="IPR013083">
    <property type="entry name" value="Znf_RING/FYVE/PHD"/>
</dbReference>
<evidence type="ECO:0000256" key="3">
    <source>
        <dbReference type="ARBA" id="ARBA00012483"/>
    </source>
</evidence>
<dbReference type="Pfam" id="PF13920">
    <property type="entry name" value="zf-C3HC4_3"/>
    <property type="match status" value="1"/>
</dbReference>
<evidence type="ECO:0000256" key="1">
    <source>
        <dbReference type="ARBA" id="ARBA00000900"/>
    </source>
</evidence>
<keyword evidence="16" id="KW-1185">Reference proteome</keyword>
<keyword evidence="9" id="KW-0862">Zinc</keyword>
<keyword evidence="8" id="KW-0833">Ubl conjugation pathway</keyword>
<dbReference type="EMBL" id="JACTNZ010000005">
    <property type="protein sequence ID" value="KAG5549923.1"/>
    <property type="molecule type" value="Genomic_DNA"/>
</dbReference>
<evidence type="ECO:0000256" key="12">
    <source>
        <dbReference type="PROSITE-ProRule" id="PRU00175"/>
    </source>
</evidence>
<keyword evidence="6" id="KW-0479">Metal-binding</keyword>
<evidence type="ECO:0000256" key="5">
    <source>
        <dbReference type="ARBA" id="ARBA00022707"/>
    </source>
</evidence>
<dbReference type="AlphaFoldDB" id="A0AAV6KBR2"/>
<evidence type="ECO:0000256" key="9">
    <source>
        <dbReference type="ARBA" id="ARBA00022833"/>
    </source>
</evidence>
<evidence type="ECO:0000256" key="11">
    <source>
        <dbReference type="ARBA" id="ARBA00025721"/>
    </source>
</evidence>
<feature type="compositionally biased region" description="Low complexity" evidence="13">
    <location>
        <begin position="1"/>
        <end position="10"/>
    </location>
</feature>